<evidence type="ECO:0000313" key="12">
    <source>
        <dbReference type="EMBL" id="KAK7076188.1"/>
    </source>
</evidence>
<dbReference type="Gene3D" id="2.40.10.10">
    <property type="entry name" value="Trypsin-like serine proteases"/>
    <property type="match status" value="1"/>
</dbReference>
<evidence type="ECO:0000256" key="3">
    <source>
        <dbReference type="ARBA" id="ARBA00022801"/>
    </source>
</evidence>
<comment type="domain">
    <text evidence="8">The clip domain consists of 35-55 residues which are 'knitted' together usually by 3 conserved disulfide bonds forming a clip-like compact structure.</text>
</comment>
<proteinExistence type="inferred from homology"/>
<feature type="compositionally biased region" description="Polar residues" evidence="9">
    <location>
        <begin position="137"/>
        <end position="170"/>
    </location>
</feature>
<keyword evidence="3 8" id="KW-0378">Hydrolase</keyword>
<evidence type="ECO:0000259" key="10">
    <source>
        <dbReference type="PROSITE" id="PS50240"/>
    </source>
</evidence>
<dbReference type="GO" id="GO:0004252">
    <property type="term" value="F:serine-type endopeptidase activity"/>
    <property type="evidence" value="ECO:0007669"/>
    <property type="project" value="UniProtKB-UniRule"/>
</dbReference>
<dbReference type="InterPro" id="IPR009003">
    <property type="entry name" value="Peptidase_S1_PA"/>
</dbReference>
<dbReference type="PRINTS" id="PR00722">
    <property type="entry name" value="CHYMOTRYPSIN"/>
</dbReference>
<evidence type="ECO:0000256" key="2">
    <source>
        <dbReference type="ARBA" id="ARBA00022729"/>
    </source>
</evidence>
<dbReference type="InterPro" id="IPR022700">
    <property type="entry name" value="CLIP"/>
</dbReference>
<dbReference type="GO" id="GO:0005576">
    <property type="term" value="C:extracellular region"/>
    <property type="evidence" value="ECO:0007669"/>
    <property type="project" value="UniProtKB-SubCell"/>
</dbReference>
<dbReference type="PROSITE" id="PS51888">
    <property type="entry name" value="CLIP"/>
    <property type="match status" value="1"/>
</dbReference>
<keyword evidence="1 8" id="KW-0645">Protease</keyword>
<dbReference type="FunFam" id="2.40.10.10:FF:000028">
    <property type="entry name" value="Serine protease easter"/>
    <property type="match status" value="1"/>
</dbReference>
<keyword evidence="5" id="KW-1015">Disulfide bond</keyword>
<evidence type="ECO:0000256" key="5">
    <source>
        <dbReference type="ARBA" id="ARBA00023157"/>
    </source>
</evidence>
<dbReference type="InterPro" id="IPR043504">
    <property type="entry name" value="Peptidase_S1_PA_chymotrypsin"/>
</dbReference>
<dbReference type="PROSITE" id="PS50240">
    <property type="entry name" value="TRYPSIN_DOM"/>
    <property type="match status" value="1"/>
</dbReference>
<evidence type="ECO:0000313" key="13">
    <source>
        <dbReference type="Proteomes" id="UP001381693"/>
    </source>
</evidence>
<accession>A0AAN8X817</accession>
<feature type="region of interest" description="Disordered" evidence="9">
    <location>
        <begin position="132"/>
        <end position="198"/>
    </location>
</feature>
<feature type="compositionally biased region" description="Low complexity" evidence="9">
    <location>
        <begin position="171"/>
        <end position="185"/>
    </location>
</feature>
<keyword evidence="13" id="KW-1185">Reference proteome</keyword>
<dbReference type="Pfam" id="PF00089">
    <property type="entry name" value="Trypsin"/>
    <property type="match status" value="1"/>
</dbReference>
<dbReference type="SMART" id="SM00680">
    <property type="entry name" value="CLIP"/>
    <property type="match status" value="1"/>
</dbReference>
<keyword evidence="4 8" id="KW-0720">Serine protease</keyword>
<feature type="domain" description="Peptidase S1" evidence="10">
    <location>
        <begin position="289"/>
        <end position="547"/>
    </location>
</feature>
<sequence length="547" mass="59913">MKFVCEIPLKTVLVFLATTSGHLFLFPASAQELVFENKNPADEALKEWFLADISPTTRISAVNTPISSGALCSTANQQPGRCLRVSQCPPYLPLMKEIQRPDIFNFFKSHICRLEITDVRICCATNPDLANIPSLRTPPQSQNFFPSTNGFDQNQVLSQGNEETQISFSQSSNSNPSENLPALPSNNPPTQPPLQSVPVRFSTQTPQGIFSQNSFGVASAHISGQHTTSLPIVSPAARPLRPSQNLPIGPTQEPIQEPQFAVSFAPDRQTDQEPQNTSPPQMIRPISAIIPSESDCGEASFVIRNNGSPTWPWLAAVGIKNEGNHFQVACGGALVTSRHVITAAHCMTLGTFGTPTHVRLGDYDLDRSNDIASPQDILIIDSRSPNFNANTFEGDIAILTLARDVNFSEFVQPICLPHRFQYDGFRYQSLRITGWARTIASKGRDGLPQTPQAFEASVIGLQDCQRTYQRTSSSPTVNRRNLCTTGGSPQDCLSDTSAPAVYFDEDTTRRYFLVGLASFGFGCDQPSSPVVYTRTGAFLNWILDTLQ</sequence>
<dbReference type="GO" id="GO:0006508">
    <property type="term" value="P:proteolysis"/>
    <property type="evidence" value="ECO:0007669"/>
    <property type="project" value="UniProtKB-KW"/>
</dbReference>
<dbReference type="Gene3D" id="3.30.1640.30">
    <property type="match status" value="1"/>
</dbReference>
<name>A0AAN8X817_HALRR</name>
<dbReference type="InterPro" id="IPR001254">
    <property type="entry name" value="Trypsin_dom"/>
</dbReference>
<comment type="caution">
    <text evidence="12">The sequence shown here is derived from an EMBL/GenBank/DDBJ whole genome shotgun (WGS) entry which is preliminary data.</text>
</comment>
<organism evidence="12 13">
    <name type="scientific">Halocaridina rubra</name>
    <name type="common">Hawaiian red shrimp</name>
    <dbReference type="NCBI Taxonomy" id="373956"/>
    <lineage>
        <taxon>Eukaryota</taxon>
        <taxon>Metazoa</taxon>
        <taxon>Ecdysozoa</taxon>
        <taxon>Arthropoda</taxon>
        <taxon>Crustacea</taxon>
        <taxon>Multicrustacea</taxon>
        <taxon>Malacostraca</taxon>
        <taxon>Eumalacostraca</taxon>
        <taxon>Eucarida</taxon>
        <taxon>Decapoda</taxon>
        <taxon>Pleocyemata</taxon>
        <taxon>Caridea</taxon>
        <taxon>Atyoidea</taxon>
        <taxon>Atyidae</taxon>
        <taxon>Halocaridina</taxon>
    </lineage>
</organism>
<evidence type="ECO:0000256" key="4">
    <source>
        <dbReference type="ARBA" id="ARBA00022825"/>
    </source>
</evidence>
<keyword evidence="8" id="KW-0964">Secreted</keyword>
<evidence type="ECO:0000256" key="6">
    <source>
        <dbReference type="ARBA" id="ARBA00023180"/>
    </source>
</evidence>
<keyword evidence="6" id="KW-0325">Glycoprotein</keyword>
<dbReference type="PANTHER" id="PTHR24256">
    <property type="entry name" value="TRYPTASE-RELATED"/>
    <property type="match status" value="1"/>
</dbReference>
<evidence type="ECO:0000256" key="1">
    <source>
        <dbReference type="ARBA" id="ARBA00022670"/>
    </source>
</evidence>
<evidence type="ECO:0000256" key="9">
    <source>
        <dbReference type="SAM" id="MobiDB-lite"/>
    </source>
</evidence>
<gene>
    <name evidence="12" type="ORF">SK128_002232</name>
</gene>
<dbReference type="SUPFAM" id="SSF50494">
    <property type="entry name" value="Trypsin-like serine proteases"/>
    <property type="match status" value="1"/>
</dbReference>
<protein>
    <recommendedName>
        <fullName evidence="8">CLIP domain-containing serine protease</fullName>
        <ecNumber evidence="8">3.4.21.-</ecNumber>
    </recommendedName>
</protein>
<evidence type="ECO:0000256" key="8">
    <source>
        <dbReference type="RuleBase" id="RU366078"/>
    </source>
</evidence>
<dbReference type="SMART" id="SM00020">
    <property type="entry name" value="Tryp_SPc"/>
    <property type="match status" value="1"/>
</dbReference>
<comment type="subcellular location">
    <subcellularLocation>
        <location evidence="8">Secreted</location>
    </subcellularLocation>
</comment>
<dbReference type="Pfam" id="PF12032">
    <property type="entry name" value="CLIP"/>
    <property type="match status" value="1"/>
</dbReference>
<dbReference type="CDD" id="cd00190">
    <property type="entry name" value="Tryp_SPc"/>
    <property type="match status" value="1"/>
</dbReference>
<dbReference type="EC" id="3.4.21.-" evidence="8"/>
<comment type="similarity">
    <text evidence="7 8">Belongs to the peptidase S1 family. CLIP subfamily.</text>
</comment>
<dbReference type="InterPro" id="IPR051487">
    <property type="entry name" value="Ser/Thr_Proteases_Immune/Dev"/>
</dbReference>
<dbReference type="Proteomes" id="UP001381693">
    <property type="component" value="Unassembled WGS sequence"/>
</dbReference>
<keyword evidence="2" id="KW-0732">Signal</keyword>
<dbReference type="AlphaFoldDB" id="A0AAN8X817"/>
<evidence type="ECO:0000259" key="11">
    <source>
        <dbReference type="PROSITE" id="PS51888"/>
    </source>
</evidence>
<dbReference type="InterPro" id="IPR001314">
    <property type="entry name" value="Peptidase_S1A"/>
</dbReference>
<dbReference type="EMBL" id="JAXCGZ010009796">
    <property type="protein sequence ID" value="KAK7076188.1"/>
    <property type="molecule type" value="Genomic_DNA"/>
</dbReference>
<dbReference type="PROSITE" id="PS00134">
    <property type="entry name" value="TRYPSIN_HIS"/>
    <property type="match status" value="1"/>
</dbReference>
<feature type="domain" description="Clip" evidence="11">
    <location>
        <begin position="71"/>
        <end position="123"/>
    </location>
</feature>
<dbReference type="InterPro" id="IPR038565">
    <property type="entry name" value="CLIP_sf"/>
</dbReference>
<dbReference type="InterPro" id="IPR018114">
    <property type="entry name" value="TRYPSIN_HIS"/>
</dbReference>
<reference evidence="12 13" key="1">
    <citation type="submission" date="2023-11" db="EMBL/GenBank/DDBJ databases">
        <title>Halocaridina rubra genome assembly.</title>
        <authorList>
            <person name="Smith C."/>
        </authorList>
    </citation>
    <scope>NUCLEOTIDE SEQUENCE [LARGE SCALE GENOMIC DNA]</scope>
    <source>
        <strain evidence="12">EP-1</strain>
        <tissue evidence="12">Whole</tissue>
    </source>
</reference>
<evidence type="ECO:0000256" key="7">
    <source>
        <dbReference type="ARBA" id="ARBA00024195"/>
    </source>
</evidence>